<evidence type="ECO:0000313" key="4">
    <source>
        <dbReference type="EMBL" id="CAE7343822.1"/>
    </source>
</evidence>
<keyword evidence="5" id="KW-1185">Reference proteome</keyword>
<dbReference type="SUPFAM" id="SSF48403">
    <property type="entry name" value="Ankyrin repeat"/>
    <property type="match status" value="1"/>
</dbReference>
<protein>
    <submittedName>
        <fullName evidence="4">Uncharacterized protein</fullName>
    </submittedName>
</protein>
<reference evidence="4" key="1">
    <citation type="submission" date="2021-02" db="EMBL/GenBank/DDBJ databases">
        <authorList>
            <person name="Dougan E. K."/>
            <person name="Rhodes N."/>
            <person name="Thang M."/>
            <person name="Chan C."/>
        </authorList>
    </citation>
    <scope>NUCLEOTIDE SEQUENCE</scope>
</reference>
<dbReference type="AlphaFoldDB" id="A0A812PHV0"/>
<dbReference type="Gene3D" id="1.25.40.20">
    <property type="entry name" value="Ankyrin repeat-containing domain"/>
    <property type="match status" value="3"/>
</dbReference>
<dbReference type="Pfam" id="PF00023">
    <property type="entry name" value="Ank"/>
    <property type="match status" value="1"/>
</dbReference>
<dbReference type="InterPro" id="IPR036770">
    <property type="entry name" value="Ankyrin_rpt-contain_sf"/>
</dbReference>
<feature type="repeat" description="ANK" evidence="3">
    <location>
        <begin position="203"/>
        <end position="235"/>
    </location>
</feature>
<evidence type="ECO:0000313" key="5">
    <source>
        <dbReference type="Proteomes" id="UP000649617"/>
    </source>
</evidence>
<dbReference type="Pfam" id="PF12796">
    <property type="entry name" value="Ank_2"/>
    <property type="match status" value="3"/>
</dbReference>
<dbReference type="PROSITE" id="PS50297">
    <property type="entry name" value="ANK_REP_REGION"/>
    <property type="match status" value="5"/>
</dbReference>
<evidence type="ECO:0000256" key="1">
    <source>
        <dbReference type="ARBA" id="ARBA00022737"/>
    </source>
</evidence>
<feature type="non-terminal residue" evidence="4">
    <location>
        <position position="494"/>
    </location>
</feature>
<dbReference type="SMART" id="SM00248">
    <property type="entry name" value="ANK"/>
    <property type="match status" value="9"/>
</dbReference>
<evidence type="ECO:0000256" key="2">
    <source>
        <dbReference type="ARBA" id="ARBA00023043"/>
    </source>
</evidence>
<feature type="repeat" description="ANK" evidence="3">
    <location>
        <begin position="431"/>
        <end position="463"/>
    </location>
</feature>
<organism evidence="4 5">
    <name type="scientific">Symbiodinium pilosum</name>
    <name type="common">Dinoflagellate</name>
    <dbReference type="NCBI Taxonomy" id="2952"/>
    <lineage>
        <taxon>Eukaryota</taxon>
        <taxon>Sar</taxon>
        <taxon>Alveolata</taxon>
        <taxon>Dinophyceae</taxon>
        <taxon>Suessiales</taxon>
        <taxon>Symbiodiniaceae</taxon>
        <taxon>Symbiodinium</taxon>
    </lineage>
</organism>
<evidence type="ECO:0000256" key="3">
    <source>
        <dbReference type="PROSITE-ProRule" id="PRU00023"/>
    </source>
</evidence>
<keyword evidence="1" id="KW-0677">Repeat</keyword>
<dbReference type="EMBL" id="CAJNIZ010013136">
    <property type="protein sequence ID" value="CAE7343822.1"/>
    <property type="molecule type" value="Genomic_DNA"/>
</dbReference>
<keyword evidence="2 3" id="KW-0040">ANK repeat</keyword>
<sequence length="494" mass="53323">GVLPSPYPLKEVQGLARHLMRWAVRVESATTGEEVGRYEVAAHPAGLPALRMKIAQQKGIDSIQVTLLHENAELTQWTPLTAPPETLQLLVVPPAHAELKQRASSLLRDLESYPLVSKIHQISTIEWSVIGLDRLDVLARVLDSTVLSRRDNLVQLLLEKEACVHRPGDVPQPLHAAVAVNHVPTVRLVLNARADPNRGVDDEGKPALQLAAAAGSSAVVRLLLENGAAVNSPDLTEAPLHGAAAVGHLETVKYLLEAQAVVNHVGRGGKAALHFAAATGAGDVVRELIKNRAEVNQQDRNRKVSLQYAVSSDSVESVDALLKAGAAGSDLKIKNRQPLLHYALAASTEEMVSYILSQKADMHAQDPKGRVPLLVAAARSDPNFVKLIRSSTRQLKEDTDQALYVAAEKGNASVVQFLLKERADAAVKDMNGTTALHLAAAGGYEVVIRDLLHAKADAHCRDGKSRIPWDVCNRAAVSVSDFYAAQMRVQKLHR</sequence>
<dbReference type="PANTHER" id="PTHR24171">
    <property type="entry name" value="ANKYRIN REPEAT DOMAIN-CONTAINING PROTEIN 39-RELATED"/>
    <property type="match status" value="1"/>
</dbReference>
<feature type="repeat" description="ANK" evidence="3">
    <location>
        <begin position="398"/>
        <end position="430"/>
    </location>
</feature>
<name>A0A812PHV0_SYMPI</name>
<dbReference type="OrthoDB" id="434661at2759"/>
<comment type="caution">
    <text evidence="4">The sequence shown here is derived from an EMBL/GenBank/DDBJ whole genome shotgun (WGS) entry which is preliminary data.</text>
</comment>
<dbReference type="InterPro" id="IPR002110">
    <property type="entry name" value="Ankyrin_rpt"/>
</dbReference>
<accession>A0A812PHV0</accession>
<dbReference type="PANTHER" id="PTHR24171:SF10">
    <property type="entry name" value="ANKYRIN REPEAT DOMAIN-CONTAINING PROTEIN 29-LIKE"/>
    <property type="match status" value="1"/>
</dbReference>
<dbReference type="Proteomes" id="UP000649617">
    <property type="component" value="Unassembled WGS sequence"/>
</dbReference>
<dbReference type="PROSITE" id="PS50088">
    <property type="entry name" value="ANK_REPEAT"/>
    <property type="match status" value="5"/>
</dbReference>
<feature type="repeat" description="ANK" evidence="3">
    <location>
        <begin position="235"/>
        <end position="267"/>
    </location>
</feature>
<feature type="repeat" description="ANK" evidence="3">
    <location>
        <begin position="268"/>
        <end position="300"/>
    </location>
</feature>
<proteinExistence type="predicted"/>
<gene>
    <name evidence="4" type="ORF">SPIL2461_LOCUS8132</name>
</gene>